<dbReference type="AlphaFoldDB" id="A0AA48I4K7"/>
<evidence type="ECO:0000313" key="3">
    <source>
        <dbReference type="EMBL" id="BEI89534.1"/>
    </source>
</evidence>
<feature type="compositionally biased region" description="Low complexity" evidence="1">
    <location>
        <begin position="95"/>
        <end position="192"/>
    </location>
</feature>
<dbReference type="GeneID" id="85493405"/>
<proteinExistence type="predicted"/>
<feature type="region of interest" description="Disordered" evidence="1">
    <location>
        <begin position="95"/>
        <end position="197"/>
    </location>
</feature>
<accession>A0AA48I4K7</accession>
<keyword evidence="2" id="KW-0732">Signal</keyword>
<reference evidence="3" key="1">
    <citation type="journal article" date="2023" name="BMC Genomics">
        <title>Chromosome-level genome assemblies of Cutaneotrichosporon spp. (Trichosporonales, Basidiomycota) reveal imbalanced evolution between nucleotide sequences and chromosome synteny.</title>
        <authorList>
            <person name="Kobayashi Y."/>
            <person name="Kayamori A."/>
            <person name="Aoki K."/>
            <person name="Shiwa Y."/>
            <person name="Matsutani M."/>
            <person name="Fujita N."/>
            <person name="Sugita T."/>
            <person name="Iwasaki W."/>
            <person name="Tanaka N."/>
            <person name="Takashima M."/>
        </authorList>
    </citation>
    <scope>NUCLEOTIDE SEQUENCE</scope>
    <source>
        <strain evidence="3">HIS019</strain>
    </source>
</reference>
<name>A0AA48I4K7_9TREE</name>
<feature type="chain" id="PRO_5041419366" description="Extracellular membrane protein CFEM domain-containing protein" evidence="2">
    <location>
        <begin position="16"/>
        <end position="214"/>
    </location>
</feature>
<evidence type="ECO:0000256" key="1">
    <source>
        <dbReference type="SAM" id="MobiDB-lite"/>
    </source>
</evidence>
<gene>
    <name evidence="3" type="ORF">CcaverHIS019_0208960</name>
</gene>
<dbReference type="EMBL" id="AP028213">
    <property type="protein sequence ID" value="BEI89534.1"/>
    <property type="molecule type" value="Genomic_DNA"/>
</dbReference>
<dbReference type="KEGG" id="ccac:CcaHIS019_0208960"/>
<protein>
    <recommendedName>
        <fullName evidence="5">Extracellular membrane protein CFEM domain-containing protein</fullName>
    </recommendedName>
</protein>
<dbReference type="RefSeq" id="XP_060454800.1">
    <property type="nucleotide sequence ID" value="XM_060597959.1"/>
</dbReference>
<dbReference type="Proteomes" id="UP001233271">
    <property type="component" value="Chromosome 2"/>
</dbReference>
<evidence type="ECO:0008006" key="5">
    <source>
        <dbReference type="Google" id="ProtNLM"/>
    </source>
</evidence>
<feature type="signal peptide" evidence="2">
    <location>
        <begin position="1"/>
        <end position="15"/>
    </location>
</feature>
<keyword evidence="4" id="KW-1185">Reference proteome</keyword>
<organism evidence="3 4">
    <name type="scientific">Cutaneotrichosporon cavernicola</name>
    <dbReference type="NCBI Taxonomy" id="279322"/>
    <lineage>
        <taxon>Eukaryota</taxon>
        <taxon>Fungi</taxon>
        <taxon>Dikarya</taxon>
        <taxon>Basidiomycota</taxon>
        <taxon>Agaricomycotina</taxon>
        <taxon>Tremellomycetes</taxon>
        <taxon>Trichosporonales</taxon>
        <taxon>Trichosporonaceae</taxon>
        <taxon>Cutaneotrichosporon</taxon>
    </lineage>
</organism>
<evidence type="ECO:0000256" key="2">
    <source>
        <dbReference type="SAM" id="SignalP"/>
    </source>
</evidence>
<sequence length="214" mass="20295">MRAALILAAVGASAASLDSPFLFSRQAGIAGCEDQCNPVMDWALVCRTDINKCMETCDAELLATSDKCVECMQATNPEEAVKIQARVDPIRQMCGGEAAASPSPSAPASETSSDPAAAPSSGAASPSASASAPSESAAASGSAPASASAPATASGSAAAPSGSAVSSGSASASRSVSGSAAASASTPATTSGSGAGKVSLSFGAVAAAVAAYLL</sequence>
<evidence type="ECO:0000313" key="4">
    <source>
        <dbReference type="Proteomes" id="UP001233271"/>
    </source>
</evidence>